<dbReference type="PROSITE" id="PS50828">
    <property type="entry name" value="SMR"/>
    <property type="match status" value="1"/>
</dbReference>
<protein>
    <recommendedName>
        <fullName evidence="2">Smr domain-containing protein</fullName>
    </recommendedName>
</protein>
<dbReference type="SMART" id="SM00463">
    <property type="entry name" value="SMR"/>
    <property type="match status" value="1"/>
</dbReference>
<dbReference type="Gene3D" id="3.30.1370.110">
    <property type="match status" value="1"/>
</dbReference>
<organism evidence="3 4">
    <name type="scientific">Microvenator marinus</name>
    <dbReference type="NCBI Taxonomy" id="2600177"/>
    <lineage>
        <taxon>Bacteria</taxon>
        <taxon>Deltaproteobacteria</taxon>
        <taxon>Bradymonadales</taxon>
        <taxon>Microvenatoraceae</taxon>
        <taxon>Microvenator</taxon>
    </lineage>
</organism>
<feature type="compositionally biased region" description="Basic and acidic residues" evidence="1">
    <location>
        <begin position="22"/>
        <end position="32"/>
    </location>
</feature>
<keyword evidence="4" id="KW-1185">Reference proteome</keyword>
<evidence type="ECO:0000313" key="4">
    <source>
        <dbReference type="Proteomes" id="UP000321595"/>
    </source>
</evidence>
<dbReference type="Proteomes" id="UP000321595">
    <property type="component" value="Chromosome"/>
</dbReference>
<sequence length="249" mass="27628">MGKKKKVKAEPGTLGELLLKAAEARAESREAAKSAAPEPTPSPAPEPAEPSPEPLNPEDLSDEALFAAALDEIDKGAIYAGKFGNLNDEWRPKSSEVVETVTVEDVRKKQDDLYFERMIGQLQKRFEDGKYYTPEHYGSEESLRRAANHRYEKARRIGPIPVLDLHDVTLKEVFEIMEAFVLKRQKEGAKFVRIIHGKGKNSADGPVLRPLVSQWVEASVRCIGCFPEIDVDGDHGVTVVELKRPSPTA</sequence>
<dbReference type="KEGG" id="bbae:FRD01_14390"/>
<evidence type="ECO:0000256" key="1">
    <source>
        <dbReference type="SAM" id="MobiDB-lite"/>
    </source>
</evidence>
<evidence type="ECO:0000259" key="2">
    <source>
        <dbReference type="PROSITE" id="PS50828"/>
    </source>
</evidence>
<dbReference type="EMBL" id="CP042467">
    <property type="protein sequence ID" value="QED28400.1"/>
    <property type="molecule type" value="Genomic_DNA"/>
</dbReference>
<feature type="compositionally biased region" description="Pro residues" evidence="1">
    <location>
        <begin position="38"/>
        <end position="55"/>
    </location>
</feature>
<feature type="domain" description="Smr" evidence="2">
    <location>
        <begin position="163"/>
        <end position="243"/>
    </location>
</feature>
<feature type="region of interest" description="Disordered" evidence="1">
    <location>
        <begin position="1"/>
        <end position="63"/>
    </location>
</feature>
<proteinExistence type="predicted"/>
<dbReference type="InterPro" id="IPR036063">
    <property type="entry name" value="Smr_dom_sf"/>
</dbReference>
<accession>A0A5B8XRW9</accession>
<dbReference type="OrthoDB" id="9808881at2"/>
<reference evidence="3 4" key="1">
    <citation type="submission" date="2019-08" db="EMBL/GenBank/DDBJ databases">
        <authorList>
            <person name="Liang Q."/>
        </authorList>
    </citation>
    <scope>NUCLEOTIDE SEQUENCE [LARGE SCALE GENOMIC DNA]</scope>
    <source>
        <strain evidence="3 4">V1718</strain>
    </source>
</reference>
<dbReference type="AlphaFoldDB" id="A0A5B8XRW9"/>
<dbReference type="RefSeq" id="WP_146960792.1">
    <property type="nucleotide sequence ID" value="NZ_CP042467.1"/>
</dbReference>
<evidence type="ECO:0000313" key="3">
    <source>
        <dbReference type="EMBL" id="QED28400.1"/>
    </source>
</evidence>
<dbReference type="Pfam" id="PF01713">
    <property type="entry name" value="Smr"/>
    <property type="match status" value="1"/>
</dbReference>
<dbReference type="SUPFAM" id="SSF160443">
    <property type="entry name" value="SMR domain-like"/>
    <property type="match status" value="1"/>
</dbReference>
<gene>
    <name evidence="3" type="ORF">FRD01_14390</name>
</gene>
<name>A0A5B8XRW9_9DELT</name>
<dbReference type="InterPro" id="IPR002625">
    <property type="entry name" value="Smr_dom"/>
</dbReference>